<accession>A0A0K2S3R7</accession>
<geneLocation type="plasmid" evidence="3">
    <name>pKHM-1</name>
</geneLocation>
<name>A0A0K2S3R7_CITFR</name>
<protein>
    <submittedName>
        <fullName evidence="3">Type IV secretion protein Rhs</fullName>
    </submittedName>
</protein>
<keyword evidence="1" id="KW-0732">Signal</keyword>
<reference evidence="3" key="1">
    <citation type="submission" date="2015-08" db="EMBL/GenBank/DDBJ databases">
        <title>Complete DNA Sequence of Pseudomonas syringae pv. actinidiae, the Causal Agent of Kiwifruit Canker Disease.</title>
        <authorList>
            <person name="Rikkerink E.H.A."/>
            <person name="Fineran P.C."/>
        </authorList>
    </citation>
    <scope>NUCLEOTIDE SEQUENCE</scope>
    <source>
        <strain evidence="3">KHM 243</strain>
        <plasmid evidence="3">pKHM-1</plasmid>
    </source>
</reference>
<feature type="chain" id="PRO_5005483471" evidence="1">
    <location>
        <begin position="31"/>
        <end position="333"/>
    </location>
</feature>
<evidence type="ECO:0000256" key="1">
    <source>
        <dbReference type="SAM" id="SignalP"/>
    </source>
</evidence>
<dbReference type="Pfam" id="PF05593">
    <property type="entry name" value="RHS_repeat"/>
    <property type="match status" value="1"/>
</dbReference>
<organism evidence="3">
    <name type="scientific">Citrobacter freundii</name>
    <dbReference type="NCBI Taxonomy" id="546"/>
    <lineage>
        <taxon>Bacteria</taxon>
        <taxon>Pseudomonadati</taxon>
        <taxon>Pseudomonadota</taxon>
        <taxon>Gammaproteobacteria</taxon>
        <taxon>Enterobacterales</taxon>
        <taxon>Enterobacteriaceae</taxon>
        <taxon>Citrobacter</taxon>
        <taxon>Citrobacter freundii complex</taxon>
    </lineage>
</organism>
<dbReference type="AlphaFoldDB" id="A0A0K2S3R7"/>
<dbReference type="InterPro" id="IPR045351">
    <property type="entry name" value="DUF6531"/>
</dbReference>
<keyword evidence="3" id="KW-0614">Plasmid</keyword>
<gene>
    <name evidence="3" type="primary">rhs</name>
</gene>
<dbReference type="EMBL" id="AP014939">
    <property type="protein sequence ID" value="BAS21673.1"/>
    <property type="molecule type" value="Genomic_DNA"/>
</dbReference>
<feature type="signal peptide" evidence="1">
    <location>
        <begin position="1"/>
        <end position="30"/>
    </location>
</feature>
<dbReference type="Pfam" id="PF20148">
    <property type="entry name" value="DUF6531"/>
    <property type="match status" value="1"/>
</dbReference>
<dbReference type="InterPro" id="IPR031325">
    <property type="entry name" value="RHS_repeat"/>
</dbReference>
<proteinExistence type="predicted"/>
<sequence>MRSRPSLLLMRNLRSLAVVVLATLPCVAFAQWRVVAVSTEVDKMRFNTIIDAHSFMKNYRSGEEQGKGTPVGDTLYPVASYGDGRYVSRICFKYLGATGDYDPTTCTGDPATVYWRSTYVLPGEMDKTPFLDRDLGLPSTTMCVGNPIHLGTGNKFQAELDYQSGGSDPLTFTRYYNSHLPDEELGGWRHTYSRSVEVNASKYGENMVVLHRPEGQELAFYETSSGWVPTWKTDDALVKEATGWRYTQSDGVVEAYDETGQLTGIEKPNGNHITLSYLNGELSSITDGFGRTIQFQYQDGRMVSVTDPYLFTRTGLTASVLPGWDNLSSRCTP</sequence>
<feature type="domain" description="DUF6531" evidence="2">
    <location>
        <begin position="145"/>
        <end position="220"/>
    </location>
</feature>
<evidence type="ECO:0000259" key="2">
    <source>
        <dbReference type="Pfam" id="PF20148"/>
    </source>
</evidence>
<evidence type="ECO:0000313" key="3">
    <source>
        <dbReference type="EMBL" id="BAS21673.1"/>
    </source>
</evidence>